<dbReference type="EMBL" id="JACCEW010000008">
    <property type="protein sequence ID" value="NYT38862.1"/>
    <property type="molecule type" value="Genomic_DNA"/>
</dbReference>
<evidence type="ECO:0000313" key="1">
    <source>
        <dbReference type="EMBL" id="NYT38862.1"/>
    </source>
</evidence>
<gene>
    <name evidence="1" type="ORF">H0A68_18460</name>
</gene>
<reference evidence="1 2" key="1">
    <citation type="submission" date="2020-07" db="EMBL/GenBank/DDBJ databases">
        <title>Taxonomic revisions and descriptions of new bacterial species based on genomic comparisons in the high-G+C-content subgroup of the family Alcaligenaceae.</title>
        <authorList>
            <person name="Szabo A."/>
            <person name="Felfoldi T."/>
        </authorList>
    </citation>
    <scope>NUCLEOTIDE SEQUENCE [LARGE SCALE GENOMIC DNA]</scope>
    <source>
        <strain evidence="1 2">DSM 25264</strain>
    </source>
</reference>
<dbReference type="Proteomes" id="UP000580517">
    <property type="component" value="Unassembled WGS sequence"/>
</dbReference>
<dbReference type="OrthoDB" id="9809583at2"/>
<accession>A0A853FGU7</accession>
<dbReference type="AlphaFoldDB" id="A0A853FGU7"/>
<sequence length="90" mass="9920">MSTVFYRFPDAQTFDSVVPKDAEGSPTMPNLDIIGTIHEGGQWDDDGTVIVAPTAIPGYHVNTPEPVPELEPYRIERPNSPYRVFAGDES</sequence>
<keyword evidence="2" id="KW-1185">Reference proteome</keyword>
<protein>
    <submittedName>
        <fullName evidence="1">Uncharacterized protein</fullName>
    </submittedName>
</protein>
<organism evidence="1 2">
    <name type="scientific">Allopusillimonas soli</name>
    <dbReference type="NCBI Taxonomy" id="659016"/>
    <lineage>
        <taxon>Bacteria</taxon>
        <taxon>Pseudomonadati</taxon>
        <taxon>Pseudomonadota</taxon>
        <taxon>Betaproteobacteria</taxon>
        <taxon>Burkholderiales</taxon>
        <taxon>Alcaligenaceae</taxon>
        <taxon>Allopusillimonas</taxon>
    </lineage>
</organism>
<proteinExistence type="predicted"/>
<evidence type="ECO:0000313" key="2">
    <source>
        <dbReference type="Proteomes" id="UP000580517"/>
    </source>
</evidence>
<dbReference type="RefSeq" id="WP_129971457.1">
    <property type="nucleotide sequence ID" value="NZ_JACCEW010000008.1"/>
</dbReference>
<comment type="caution">
    <text evidence="1">The sequence shown here is derived from an EMBL/GenBank/DDBJ whole genome shotgun (WGS) entry which is preliminary data.</text>
</comment>
<name>A0A853FGU7_9BURK</name>